<evidence type="ECO:0000313" key="3">
    <source>
        <dbReference type="Proteomes" id="UP001242903"/>
    </source>
</evidence>
<dbReference type="PANTHER" id="PTHR13504:SF40">
    <property type="entry name" value="FIDO DOMAIN-CONTAINING PROTEIN"/>
    <property type="match status" value="1"/>
</dbReference>
<dbReference type="EMBL" id="JAUCAQ010000012">
    <property type="protein sequence ID" value="MDM7646603.1"/>
    <property type="molecule type" value="Genomic_DNA"/>
</dbReference>
<dbReference type="Gene3D" id="1.10.3290.10">
    <property type="entry name" value="Fido-like domain"/>
    <property type="match status" value="1"/>
</dbReference>
<dbReference type="Proteomes" id="UP001242903">
    <property type="component" value="Unassembled WGS sequence"/>
</dbReference>
<evidence type="ECO:0000313" key="2">
    <source>
        <dbReference type="EMBL" id="MDM7646603.1"/>
    </source>
</evidence>
<dbReference type="InterPro" id="IPR036597">
    <property type="entry name" value="Fido-like_dom_sf"/>
</dbReference>
<proteinExistence type="predicted"/>
<dbReference type="InterPro" id="IPR003812">
    <property type="entry name" value="Fido"/>
</dbReference>
<protein>
    <submittedName>
        <fullName evidence="2">Fic family protein</fullName>
    </submittedName>
</protein>
<name>A0ABT7RZ89_9LACO</name>
<dbReference type="RefSeq" id="WP_289456383.1">
    <property type="nucleotide sequence ID" value="NZ_JAUCAQ010000012.1"/>
</dbReference>
<dbReference type="SUPFAM" id="SSF140931">
    <property type="entry name" value="Fic-like"/>
    <property type="match status" value="1"/>
</dbReference>
<evidence type="ECO:0000259" key="1">
    <source>
        <dbReference type="PROSITE" id="PS51459"/>
    </source>
</evidence>
<dbReference type="Pfam" id="PF02661">
    <property type="entry name" value="Fic"/>
    <property type="match status" value="1"/>
</dbReference>
<dbReference type="PANTHER" id="PTHR13504">
    <property type="entry name" value="FIDO DOMAIN-CONTAINING PROTEIN DDB_G0283145"/>
    <property type="match status" value="1"/>
</dbReference>
<comment type="caution">
    <text evidence="2">The sequence shown here is derived from an EMBL/GenBank/DDBJ whole genome shotgun (WGS) entry which is preliminary data.</text>
</comment>
<dbReference type="PROSITE" id="PS51459">
    <property type="entry name" value="FIDO"/>
    <property type="match status" value="1"/>
</dbReference>
<organism evidence="2 3">
    <name type="scientific">Leuconostoc falkenbergense</name>
    <dbReference type="NCBI Taxonomy" id="2766470"/>
    <lineage>
        <taxon>Bacteria</taxon>
        <taxon>Bacillati</taxon>
        <taxon>Bacillota</taxon>
        <taxon>Bacilli</taxon>
        <taxon>Lactobacillales</taxon>
        <taxon>Lactobacillaceae</taxon>
        <taxon>Leuconostoc</taxon>
    </lineage>
</organism>
<dbReference type="InterPro" id="IPR040198">
    <property type="entry name" value="Fido_containing"/>
</dbReference>
<accession>A0ABT7RZ89</accession>
<feature type="domain" description="Fido" evidence="1">
    <location>
        <begin position="167"/>
        <end position="312"/>
    </location>
</feature>
<keyword evidence="3" id="KW-1185">Reference proteome</keyword>
<reference evidence="2 3" key="1">
    <citation type="submission" date="2023-06" db="EMBL/GenBank/DDBJ databases">
        <title>Draft Genome Sequences of lactic acid bacteria strains isolated from fermented milk products.</title>
        <authorList>
            <person name="Elcheninov A.G."/>
            <person name="Klyukina A."/>
            <person name="Zayulina K.S."/>
            <person name="Gavirova L.A."/>
            <person name="Shcherbakova P.A."/>
            <person name="Shestakov A.I."/>
            <person name="Kublanov I.V."/>
            <person name="Kochetkova T.V."/>
        </authorList>
    </citation>
    <scope>NUCLEOTIDE SEQUENCE [LARGE SCALE GENOMIC DNA]</scope>
    <source>
        <strain evidence="2 3">TOM.81</strain>
    </source>
</reference>
<sequence length="437" mass="50099">MGNYMSLSKTKYNGSGPSLSEEELLAEYQQRLNGWSTYKTELFPLLNYYKLEGVQTNKYPIFYVQTSKATALETQINENSRKIKLISGNLPGVAELSYVKRGLVQEIYSTNEIEGVKTNKVELGTVAGEVLNSKRSGLKTKRLESTFVLYHDAIQGRIIKIHSLKDFRTIYDQILHGEINEDDLPNGNLFRNKKVFIGTDDGAIIRHRPPVNEKLINDQLLPLISFMNRDGILPATKAVISHFMFENTHPFVDGNGRMGRYLLSAYLSLKYDMFTGLSISQSIYSNRDRYYNLFKEAGDANNMADLTMFVEGMLKIIRDGQEDVILNLQELEDSLEESDEYLSTNLDNYFEKTGYDEQDKSRMHSIMYVILQSQLFSGGIGDTITLKELSDHLKESLQMPVSQTQKLVRLLEKDEIITKVKKRPIQYRINEAFLTKY</sequence>
<gene>
    <name evidence="2" type="ORF">QUE93_06190</name>
</gene>